<protein>
    <submittedName>
        <fullName evidence="2">DUF1638 domain-containing protein</fullName>
    </submittedName>
</protein>
<evidence type="ECO:0000313" key="3">
    <source>
        <dbReference type="Proteomes" id="UP000602647"/>
    </source>
</evidence>
<proteinExistence type="predicted"/>
<evidence type="ECO:0000313" key="2">
    <source>
        <dbReference type="EMBL" id="MBC6679420.1"/>
    </source>
</evidence>
<reference evidence="2" key="1">
    <citation type="submission" date="2020-08" db="EMBL/GenBank/DDBJ databases">
        <title>Genome public.</title>
        <authorList>
            <person name="Liu C."/>
            <person name="Sun Q."/>
        </authorList>
    </citation>
    <scope>NUCLEOTIDE SEQUENCE</scope>
    <source>
        <strain evidence="2">BX12</strain>
    </source>
</reference>
<dbReference type="EMBL" id="JACRYT010000004">
    <property type="protein sequence ID" value="MBC6679420.1"/>
    <property type="molecule type" value="Genomic_DNA"/>
</dbReference>
<sequence>MSTIIYACEMIRDEVVLALKNTGCNTPVIWVDNQLHTYPEKLRAYLQSAIDQTDNVDTIVFAFGLCGNAFIHITTGNARAVIPAFNDCTEMILCNQDKPTHNCGCYYLTRGWLSSEKSIKNEIEFYTRRYNEKNAYRIMKRMFANYQQLMLIDTGAYPVDEYLPEAEEIADALGLDLTVSKGTVAALERLFEGIGSGRWGTEFHVIPPHTEITYDHLGHGETINSLEAR</sequence>
<gene>
    <name evidence="2" type="ORF">H9L42_06230</name>
</gene>
<keyword evidence="3" id="KW-1185">Reference proteome</keyword>
<dbReference type="Pfam" id="PF07796">
    <property type="entry name" value="DUF1638"/>
    <property type="match status" value="1"/>
</dbReference>
<organism evidence="2 3">
    <name type="scientific">Zhenpiania hominis</name>
    <dbReference type="NCBI Taxonomy" id="2763644"/>
    <lineage>
        <taxon>Bacteria</taxon>
        <taxon>Bacillati</taxon>
        <taxon>Bacillota</taxon>
        <taxon>Clostridia</taxon>
        <taxon>Peptostreptococcales</taxon>
        <taxon>Anaerovoracaceae</taxon>
        <taxon>Zhenpiania</taxon>
    </lineage>
</organism>
<name>A0A923SQF6_9FIRM</name>
<evidence type="ECO:0000259" key="1">
    <source>
        <dbReference type="Pfam" id="PF07796"/>
    </source>
</evidence>
<dbReference type="RefSeq" id="WP_187302526.1">
    <property type="nucleotide sequence ID" value="NZ_CBCTQH010000034.1"/>
</dbReference>
<dbReference type="Proteomes" id="UP000602647">
    <property type="component" value="Unassembled WGS sequence"/>
</dbReference>
<dbReference type="AlphaFoldDB" id="A0A923SQF6"/>
<accession>A0A923SQF6</accession>
<dbReference type="InterPro" id="IPR012437">
    <property type="entry name" value="DUF1638"/>
</dbReference>
<feature type="domain" description="DUF1638" evidence="1">
    <location>
        <begin position="30"/>
        <end position="190"/>
    </location>
</feature>
<comment type="caution">
    <text evidence="2">The sequence shown here is derived from an EMBL/GenBank/DDBJ whole genome shotgun (WGS) entry which is preliminary data.</text>
</comment>